<evidence type="ECO:0000313" key="3">
    <source>
        <dbReference type="EMBL" id="MBP2478082.1"/>
    </source>
</evidence>
<dbReference type="InterPro" id="IPR016039">
    <property type="entry name" value="Thiolase-like"/>
</dbReference>
<accession>A0ABS5APA2</accession>
<dbReference type="EMBL" id="JAGIOO010000001">
    <property type="protein sequence ID" value="MBP2478082.1"/>
    <property type="molecule type" value="Genomic_DNA"/>
</dbReference>
<protein>
    <submittedName>
        <fullName evidence="3">Acetyl-CoA acetyltransferase</fullName>
    </submittedName>
</protein>
<feature type="domain" description="Thiolase N-terminal" evidence="1">
    <location>
        <begin position="24"/>
        <end position="197"/>
    </location>
</feature>
<dbReference type="SUPFAM" id="SSF53901">
    <property type="entry name" value="Thiolase-like"/>
    <property type="match status" value="2"/>
</dbReference>
<keyword evidence="4" id="KW-1185">Reference proteome</keyword>
<evidence type="ECO:0000259" key="1">
    <source>
        <dbReference type="Pfam" id="PF00108"/>
    </source>
</evidence>
<dbReference type="PANTHER" id="PTHR42870:SF1">
    <property type="entry name" value="NON-SPECIFIC LIPID-TRANSFER PROTEIN-LIKE 2"/>
    <property type="match status" value="1"/>
</dbReference>
<dbReference type="CDD" id="cd00829">
    <property type="entry name" value="SCP-x_thiolase"/>
    <property type="match status" value="1"/>
</dbReference>
<feature type="domain" description="Thiolase C-terminal" evidence="2">
    <location>
        <begin position="269"/>
        <end position="385"/>
    </location>
</feature>
<proteinExistence type="predicted"/>
<comment type="caution">
    <text evidence="3">The sequence shown here is derived from an EMBL/GenBank/DDBJ whole genome shotgun (WGS) entry which is preliminary data.</text>
</comment>
<dbReference type="Proteomes" id="UP001519363">
    <property type="component" value="Unassembled WGS sequence"/>
</dbReference>
<dbReference type="Gene3D" id="3.40.47.10">
    <property type="match status" value="1"/>
</dbReference>
<sequence>MSSLSGAAAIAGIGATEFSKKSGRSELRLAVEAVRAAVADAGLKPSDVDGLVTFTMDGSSEIAVARELGLGELKFFSRINYGGGAACATVQQAAMAVAMGVAEVVVVYRAFNERSGTRFGLAHAAAAQQPNSNGVDNSWHYPMGLATPAAMVAMFARRYLHEYGASTEDFGRVAVAMRRHAATNPDAWFHGRPITLADHQSSRWISEPLRLLDCCQESDGGVALVVVSAERARDLAWVPARITAAAQGSGPDQFVMTSYYRDGLAGLPEMRVVGDQLWRQAGIGPGDVDVAVLYDHFTPFVLVQLEELGFCGTGEARHFIADGGIEIDGRLPVNPHGGQLGEAYLHGMNGITEAVRQVRGSAVNQVGGAEHVVVTAGTGVPTSALVVSR</sequence>
<dbReference type="Pfam" id="PF00108">
    <property type="entry name" value="Thiolase_N"/>
    <property type="match status" value="1"/>
</dbReference>
<dbReference type="InterPro" id="IPR020616">
    <property type="entry name" value="Thiolase_N"/>
</dbReference>
<dbReference type="Pfam" id="PF22691">
    <property type="entry name" value="Thiolase_C_1"/>
    <property type="match status" value="1"/>
</dbReference>
<dbReference type="InterPro" id="IPR055140">
    <property type="entry name" value="Thiolase_C_2"/>
</dbReference>
<organism evidence="3 4">
    <name type="scientific">Crossiella equi</name>
    <dbReference type="NCBI Taxonomy" id="130796"/>
    <lineage>
        <taxon>Bacteria</taxon>
        <taxon>Bacillati</taxon>
        <taxon>Actinomycetota</taxon>
        <taxon>Actinomycetes</taxon>
        <taxon>Pseudonocardiales</taxon>
        <taxon>Pseudonocardiaceae</taxon>
        <taxon>Crossiella</taxon>
    </lineage>
</organism>
<dbReference type="InterPro" id="IPR002155">
    <property type="entry name" value="Thiolase"/>
</dbReference>
<evidence type="ECO:0000313" key="4">
    <source>
        <dbReference type="Proteomes" id="UP001519363"/>
    </source>
</evidence>
<dbReference type="PANTHER" id="PTHR42870">
    <property type="entry name" value="ACETYL-COA C-ACETYLTRANSFERASE"/>
    <property type="match status" value="1"/>
</dbReference>
<dbReference type="RefSeq" id="WP_086787283.1">
    <property type="nucleotide sequence ID" value="NZ_JAGIOO010000001.1"/>
</dbReference>
<dbReference type="NCBIfam" id="NF005892">
    <property type="entry name" value="PRK07855.1"/>
    <property type="match status" value="1"/>
</dbReference>
<gene>
    <name evidence="3" type="ORF">JOF53_006954</name>
</gene>
<dbReference type="PIRSF" id="PIRSF000429">
    <property type="entry name" value="Ac-CoA_Ac_transf"/>
    <property type="match status" value="1"/>
</dbReference>
<evidence type="ECO:0000259" key="2">
    <source>
        <dbReference type="Pfam" id="PF22691"/>
    </source>
</evidence>
<name>A0ABS5APA2_9PSEU</name>
<reference evidence="3 4" key="1">
    <citation type="submission" date="2021-03" db="EMBL/GenBank/DDBJ databases">
        <title>Sequencing the genomes of 1000 actinobacteria strains.</title>
        <authorList>
            <person name="Klenk H.-P."/>
        </authorList>
    </citation>
    <scope>NUCLEOTIDE SEQUENCE [LARGE SCALE GENOMIC DNA]</scope>
    <source>
        <strain evidence="3 4">DSM 44580</strain>
    </source>
</reference>